<feature type="compositionally biased region" description="Polar residues" evidence="1">
    <location>
        <begin position="61"/>
        <end position="71"/>
    </location>
</feature>
<evidence type="ECO:0000256" key="1">
    <source>
        <dbReference type="SAM" id="MobiDB-lite"/>
    </source>
</evidence>
<organism evidence="3 4">
    <name type="scientific">Kingdonia uniflora</name>
    <dbReference type="NCBI Taxonomy" id="39325"/>
    <lineage>
        <taxon>Eukaryota</taxon>
        <taxon>Viridiplantae</taxon>
        <taxon>Streptophyta</taxon>
        <taxon>Embryophyta</taxon>
        <taxon>Tracheophyta</taxon>
        <taxon>Spermatophyta</taxon>
        <taxon>Magnoliopsida</taxon>
        <taxon>Ranunculales</taxon>
        <taxon>Circaeasteraceae</taxon>
        <taxon>Kingdonia</taxon>
    </lineage>
</organism>
<feature type="non-terminal residue" evidence="3">
    <location>
        <position position="1"/>
    </location>
</feature>
<dbReference type="Proteomes" id="UP000541444">
    <property type="component" value="Unassembled WGS sequence"/>
</dbReference>
<gene>
    <name evidence="3" type="ORF">GIB67_004072</name>
</gene>
<proteinExistence type="predicted"/>
<accession>A0A7J7NRK6</accession>
<reference evidence="3 4" key="1">
    <citation type="journal article" date="2020" name="IScience">
        <title>Genome Sequencing of the Endangered Kingdonia uniflora (Circaeasteraceae, Ranunculales) Reveals Potential Mechanisms of Evolutionary Specialization.</title>
        <authorList>
            <person name="Sun Y."/>
            <person name="Deng T."/>
            <person name="Zhang A."/>
            <person name="Moore M.J."/>
            <person name="Landis J.B."/>
            <person name="Lin N."/>
            <person name="Zhang H."/>
            <person name="Zhang X."/>
            <person name="Huang J."/>
            <person name="Zhang X."/>
            <person name="Sun H."/>
            <person name="Wang H."/>
        </authorList>
    </citation>
    <scope>NUCLEOTIDE SEQUENCE [LARGE SCALE GENOMIC DNA]</scope>
    <source>
        <strain evidence="3">TB1705</strain>
        <tissue evidence="3">Leaf</tissue>
    </source>
</reference>
<feature type="region of interest" description="Disordered" evidence="1">
    <location>
        <begin position="139"/>
        <end position="192"/>
    </location>
</feature>
<comment type="caution">
    <text evidence="3">The sequence shown here is derived from an EMBL/GenBank/DDBJ whole genome shotgun (WGS) entry which is preliminary data.</text>
</comment>
<name>A0A7J7NRK6_9MAGN</name>
<evidence type="ECO:0000313" key="3">
    <source>
        <dbReference type="EMBL" id="KAF6169680.1"/>
    </source>
</evidence>
<feature type="domain" description="Transposase MuDR plant" evidence="2">
    <location>
        <begin position="300"/>
        <end position="363"/>
    </location>
</feature>
<feature type="region of interest" description="Disordered" evidence="1">
    <location>
        <begin position="56"/>
        <end position="76"/>
    </location>
</feature>
<protein>
    <recommendedName>
        <fullName evidence="2">Transposase MuDR plant domain-containing protein</fullName>
    </recommendedName>
</protein>
<dbReference type="InterPro" id="IPR004332">
    <property type="entry name" value="Transposase_MuDR"/>
</dbReference>
<evidence type="ECO:0000259" key="2">
    <source>
        <dbReference type="Pfam" id="PF03108"/>
    </source>
</evidence>
<keyword evidence="4" id="KW-1185">Reference proteome</keyword>
<dbReference type="AlphaFoldDB" id="A0A7J7NRK6"/>
<feature type="compositionally biased region" description="Basic and acidic residues" evidence="1">
    <location>
        <begin position="149"/>
        <end position="166"/>
    </location>
</feature>
<evidence type="ECO:0000313" key="4">
    <source>
        <dbReference type="Proteomes" id="UP000541444"/>
    </source>
</evidence>
<dbReference type="EMBL" id="JACGCM010000628">
    <property type="protein sequence ID" value="KAF6169680.1"/>
    <property type="molecule type" value="Genomic_DNA"/>
</dbReference>
<sequence length="395" mass="44845">VSTKNLFLHSGGKWQDPWEDIGYTHDLYINEDDDDGADDGDDDNRIDISEASDEWGDEQYNEYTSSDMSETSVHRDEMDLENSMDFENSICLNGNVLQICRVPIDPNVVELGGPFNAVEVELGGTCLDVDVELVGPSTTVNAGKTKKKANNDSNKKKTIDVNEGERQGQGQGNEKDKFKRKRKGNMYDSDGDIIFNAPLTQEGRSSAINAETEPQTENVVEDVDEVEDWTRWAELNQDCLDAEEGYYNTHSSQQGDDGPTQEDLDRVDDDLINLVNTTKNIFVVEEGVHLKKNPDVNYDELKIGMMWPTVFETRKFIRHYGIVNKFKFYQVKNENYRVRLRCCDEDCEWLFYARRMSNGQTFKLMGSSNLIHNCKGKGGDTSKLANATWVAKEVE</sequence>
<dbReference type="Pfam" id="PF03108">
    <property type="entry name" value="DBD_Tnp_Mut"/>
    <property type="match status" value="1"/>
</dbReference>